<feature type="compositionally biased region" description="Polar residues" evidence="6">
    <location>
        <begin position="55"/>
        <end position="69"/>
    </location>
</feature>
<dbReference type="Gene3D" id="3.30.200.20">
    <property type="entry name" value="Phosphorylase Kinase, domain 1"/>
    <property type="match status" value="1"/>
</dbReference>
<evidence type="ECO:0000256" key="1">
    <source>
        <dbReference type="ARBA" id="ARBA00022679"/>
    </source>
</evidence>
<feature type="region of interest" description="Disordered" evidence="6">
    <location>
        <begin position="559"/>
        <end position="732"/>
    </location>
</feature>
<keyword evidence="4" id="KW-0067">ATP-binding</keyword>
<evidence type="ECO:0000256" key="6">
    <source>
        <dbReference type="SAM" id="MobiDB-lite"/>
    </source>
</evidence>
<feature type="compositionally biased region" description="Polar residues" evidence="6">
    <location>
        <begin position="437"/>
        <end position="447"/>
    </location>
</feature>
<keyword evidence="3" id="KW-0418">Kinase</keyword>
<dbReference type="EMBL" id="MU864960">
    <property type="protein sequence ID" value="KAK4463388.1"/>
    <property type="molecule type" value="Genomic_DNA"/>
</dbReference>
<dbReference type="SUPFAM" id="SSF56112">
    <property type="entry name" value="Protein kinase-like (PK-like)"/>
    <property type="match status" value="1"/>
</dbReference>
<protein>
    <submittedName>
        <fullName evidence="8">Mitosis inhibitor protein kinase</fullName>
    </submittedName>
</protein>
<evidence type="ECO:0000313" key="8">
    <source>
        <dbReference type="EMBL" id="KAK4463388.1"/>
    </source>
</evidence>
<evidence type="ECO:0000256" key="2">
    <source>
        <dbReference type="ARBA" id="ARBA00022741"/>
    </source>
</evidence>
<comment type="caution">
    <text evidence="8">The sequence shown here is derived from an EMBL/GenBank/DDBJ whole genome shotgun (WGS) entry which is preliminary data.</text>
</comment>
<name>A0AAV9HSQ6_9PEZI</name>
<dbReference type="GO" id="GO:0005634">
    <property type="term" value="C:nucleus"/>
    <property type="evidence" value="ECO:0007669"/>
    <property type="project" value="TreeGrafter"/>
</dbReference>
<feature type="compositionally biased region" description="Low complexity" evidence="6">
    <location>
        <begin position="10"/>
        <end position="26"/>
    </location>
</feature>
<dbReference type="InterPro" id="IPR050339">
    <property type="entry name" value="CC_SR_Kinase"/>
</dbReference>
<dbReference type="GO" id="GO:0005737">
    <property type="term" value="C:cytoplasm"/>
    <property type="evidence" value="ECO:0007669"/>
    <property type="project" value="TreeGrafter"/>
</dbReference>
<feature type="compositionally biased region" description="Low complexity" evidence="6">
    <location>
        <begin position="33"/>
        <end position="54"/>
    </location>
</feature>
<dbReference type="GO" id="GO:0110031">
    <property type="term" value="P:negative regulation of G2/MI transition of meiotic cell cycle"/>
    <property type="evidence" value="ECO:0007669"/>
    <property type="project" value="TreeGrafter"/>
</dbReference>
<evidence type="ECO:0000256" key="4">
    <source>
        <dbReference type="ARBA" id="ARBA00022840"/>
    </source>
</evidence>
<evidence type="ECO:0000259" key="7">
    <source>
        <dbReference type="SMART" id="SM00220"/>
    </source>
</evidence>
<dbReference type="PROSITE" id="PS00108">
    <property type="entry name" value="PROTEIN_KINASE_ST"/>
    <property type="match status" value="1"/>
</dbReference>
<evidence type="ECO:0000256" key="5">
    <source>
        <dbReference type="ARBA" id="ARBA00037982"/>
    </source>
</evidence>
<feature type="region of interest" description="Disordered" evidence="6">
    <location>
        <begin position="1"/>
        <end position="274"/>
    </location>
</feature>
<sequence>MSYSSGSGGTLTLPSPTHVDVSSAVRSLRRSLSRSPSKFRLSGAASPTPASSTSFCQSPTPQRSAQFESFASAPIPATPATLAGPSSPISFSAPPFGSAGTPLRPSSSIKLSVRSSRSSFRQLARPLSRSRASPKSPLKRVFGSSPDSGNPIASTPPGSNLLQQRGQENRTFGDFAIASSPSSRRNLEKASRHSMHLDVSGSSTANRSPFPPISVSPLKRSDATMSLGQASSGSPVAKRRSLHAPSSEESDPDTSQQTPVAQKQHPGFDIHEDGSHEYQLTGSAVSPFRDLLASPSPSAVGARRSSSLRKSTIHQRYGDTRSSWGRRTGEKQLAQIGAESATPTGARNRPRLSLDQYLPPEERASPFNNQPPLSNPSVHFLQPRPANQPHPLSRSLTQSSSGSSLPDDSPTHFPIQFEKPRPPLNFSKSLPPGAQRPINNSEDVSTPNYRQAKPLAAAFMTTGLVSKMSRNPELAPLKQAGKGIAPMPDTPCKKQYNSATYPPQFSGGRRSARVSFGSPSTPFGSSGGRLIRGGQDKSSLFFQQVRATHMRKSSLLSLDGDDIAPSNDDFPPPTPTKNILFRSTATPGHPARTPANPFRGFDTPAPPIGLTFSRNAPESDTPPGASSPDEEEGTVRPSTPFSKASPFMSISFPSIGENHRQPASFATPAPSRTAPLFFPTLKKPANQSPHTPRDSNADMPPPDSSSLFISRSEPLGRSIHPPATPTTQDRQVFPNLGEPRLSITPQNGHTPSDIDESLVARFDKSEIIGSGEFSRVYRVTKSSVSNPWMITATSTTPRTPSTPASEKVYAVKKLRVPMHGIKDRTSRLKEVTILQSLSQSNRVIQYIDSWEYNSQLYIQTEFCSEGSLDHFLQEVGQGGRLDDFRVWKIMLEIAEGLAAIHDAGYIHLDIKPENVLVSFDGSLKIADFGMATTWPAPKGIEGEGDRKYISPEILHGQYDKPADIFALGLIIFEIACNVELPENGPIWQALRNADMSAVPQLTCPEAASILRDVNGLPIEHSSPIQQVQVSGVFPFETPTHDPSNLFGSPKRTELRHPPKFMEDFDNPHSLDNTAKWMIQPNPADRPTAQQLLSSPPVSWVAKRRRCGATVYEGNWGPHVGSAVEGLVETEMSVDTEMSGC</sequence>
<dbReference type="FunFam" id="1.10.510.10:FF:000536">
    <property type="entry name" value="Cyclin-dependent kinase WEE1"/>
    <property type="match status" value="1"/>
</dbReference>
<accession>A0AAV9HSQ6</accession>
<feature type="region of interest" description="Disordered" evidence="6">
    <location>
        <begin position="501"/>
        <end position="534"/>
    </location>
</feature>
<keyword evidence="9" id="KW-1185">Reference proteome</keyword>
<feature type="domain" description="Protein kinase" evidence="7">
    <location>
        <begin position="762"/>
        <end position="1097"/>
    </location>
</feature>
<dbReference type="Gene3D" id="1.10.510.10">
    <property type="entry name" value="Transferase(Phosphotransferase) domain 1"/>
    <property type="match status" value="1"/>
</dbReference>
<feature type="region of interest" description="Disordered" evidence="6">
    <location>
        <begin position="359"/>
        <end position="447"/>
    </location>
</feature>
<dbReference type="InterPro" id="IPR011009">
    <property type="entry name" value="Kinase-like_dom_sf"/>
</dbReference>
<proteinExistence type="inferred from homology"/>
<feature type="compositionally biased region" description="Polar residues" evidence="6">
    <location>
        <begin position="223"/>
        <end position="234"/>
    </location>
</feature>
<feature type="region of interest" description="Disordered" evidence="6">
    <location>
        <begin position="295"/>
        <end position="328"/>
    </location>
</feature>
<feature type="compositionally biased region" description="Low complexity" evidence="6">
    <location>
        <begin position="391"/>
        <end position="408"/>
    </location>
</feature>
<feature type="compositionally biased region" description="Polar residues" evidence="6">
    <location>
        <begin position="145"/>
        <end position="170"/>
    </location>
</feature>
<feature type="compositionally biased region" description="Low complexity" evidence="6">
    <location>
        <begin position="83"/>
        <end position="121"/>
    </location>
</feature>
<keyword evidence="2" id="KW-0547">Nucleotide-binding</keyword>
<feature type="compositionally biased region" description="Low complexity" evidence="6">
    <location>
        <begin position="515"/>
        <end position="524"/>
    </location>
</feature>
<dbReference type="Proteomes" id="UP001321749">
    <property type="component" value="Unassembled WGS sequence"/>
</dbReference>
<keyword evidence="1" id="KW-0808">Transferase</keyword>
<dbReference type="FunFam" id="3.30.200.20:FF:000611">
    <property type="entry name" value="Protein kinase, putative"/>
    <property type="match status" value="1"/>
</dbReference>
<dbReference type="InterPro" id="IPR008271">
    <property type="entry name" value="Ser/Thr_kinase_AS"/>
</dbReference>
<feature type="compositionally biased region" description="Polar residues" evidence="6">
    <location>
        <begin position="366"/>
        <end position="377"/>
    </location>
</feature>
<reference evidence="8" key="1">
    <citation type="journal article" date="2023" name="Mol. Phylogenet. Evol.">
        <title>Genome-scale phylogeny and comparative genomics of the fungal order Sordariales.</title>
        <authorList>
            <person name="Hensen N."/>
            <person name="Bonometti L."/>
            <person name="Westerberg I."/>
            <person name="Brannstrom I.O."/>
            <person name="Guillou S."/>
            <person name="Cros-Aarteil S."/>
            <person name="Calhoun S."/>
            <person name="Haridas S."/>
            <person name="Kuo A."/>
            <person name="Mondo S."/>
            <person name="Pangilinan J."/>
            <person name="Riley R."/>
            <person name="LaButti K."/>
            <person name="Andreopoulos B."/>
            <person name="Lipzen A."/>
            <person name="Chen C."/>
            <person name="Yan M."/>
            <person name="Daum C."/>
            <person name="Ng V."/>
            <person name="Clum A."/>
            <person name="Steindorff A."/>
            <person name="Ohm R.A."/>
            <person name="Martin F."/>
            <person name="Silar P."/>
            <person name="Natvig D.O."/>
            <person name="Lalanne C."/>
            <person name="Gautier V."/>
            <person name="Ament-Velasquez S.L."/>
            <person name="Kruys A."/>
            <person name="Hutchinson M.I."/>
            <person name="Powell A.J."/>
            <person name="Barry K."/>
            <person name="Miller A.N."/>
            <person name="Grigoriev I.V."/>
            <person name="Debuchy R."/>
            <person name="Gladieux P."/>
            <person name="Hiltunen Thoren M."/>
            <person name="Johannesson H."/>
        </authorList>
    </citation>
    <scope>NUCLEOTIDE SEQUENCE</scope>
    <source>
        <strain evidence="8">PSN324</strain>
    </source>
</reference>
<gene>
    <name evidence="8" type="ORF">QBC42DRAFT_324454</name>
</gene>
<dbReference type="PANTHER" id="PTHR11042">
    <property type="entry name" value="EUKARYOTIC TRANSLATION INITIATION FACTOR 2-ALPHA KINASE EIF2-ALPHA KINASE -RELATED"/>
    <property type="match status" value="1"/>
</dbReference>
<evidence type="ECO:0000256" key="3">
    <source>
        <dbReference type="ARBA" id="ARBA00022777"/>
    </source>
</evidence>
<reference evidence="8" key="2">
    <citation type="submission" date="2023-06" db="EMBL/GenBank/DDBJ databases">
        <authorList>
            <consortium name="Lawrence Berkeley National Laboratory"/>
            <person name="Mondo S.J."/>
            <person name="Hensen N."/>
            <person name="Bonometti L."/>
            <person name="Westerberg I."/>
            <person name="Brannstrom I.O."/>
            <person name="Guillou S."/>
            <person name="Cros-Aarteil S."/>
            <person name="Calhoun S."/>
            <person name="Haridas S."/>
            <person name="Kuo A."/>
            <person name="Pangilinan J."/>
            <person name="Riley R."/>
            <person name="Labutti K."/>
            <person name="Andreopoulos B."/>
            <person name="Lipzen A."/>
            <person name="Chen C."/>
            <person name="Yanf M."/>
            <person name="Daum C."/>
            <person name="Ng V."/>
            <person name="Clum A."/>
            <person name="Steindorff A."/>
            <person name="Ohm R."/>
            <person name="Martin F."/>
            <person name="Silar P."/>
            <person name="Natvig D."/>
            <person name="Lalanne C."/>
            <person name="Gautier V."/>
            <person name="Ament-Velasquez S.L."/>
            <person name="Kruys A."/>
            <person name="Hutchinson M.I."/>
            <person name="Powell A.J."/>
            <person name="Barry K."/>
            <person name="Miller A.N."/>
            <person name="Grigoriev I.V."/>
            <person name="Debuchy R."/>
            <person name="Gladieux P."/>
            <person name="Thoren M.H."/>
            <person name="Johannesson H."/>
        </authorList>
    </citation>
    <scope>NUCLEOTIDE SEQUENCE</scope>
    <source>
        <strain evidence="8">PSN324</strain>
    </source>
</reference>
<dbReference type="GO" id="GO:0005524">
    <property type="term" value="F:ATP binding"/>
    <property type="evidence" value="ECO:0007669"/>
    <property type="project" value="UniProtKB-KW"/>
</dbReference>
<dbReference type="GO" id="GO:0004713">
    <property type="term" value="F:protein tyrosine kinase activity"/>
    <property type="evidence" value="ECO:0007669"/>
    <property type="project" value="TreeGrafter"/>
</dbReference>
<evidence type="ECO:0000313" key="9">
    <source>
        <dbReference type="Proteomes" id="UP001321749"/>
    </source>
</evidence>
<dbReference type="AlphaFoldDB" id="A0AAV9HSQ6"/>
<dbReference type="PANTHER" id="PTHR11042:SF196">
    <property type="entry name" value="MITOSIS INHIBITOR PROTEIN KINASE SWE1"/>
    <property type="match status" value="1"/>
</dbReference>
<dbReference type="InterPro" id="IPR000719">
    <property type="entry name" value="Prot_kinase_dom"/>
</dbReference>
<comment type="similarity">
    <text evidence="5">Belongs to the protein kinase superfamily. Ser/Thr protein kinase family. GCN2 subfamily.</text>
</comment>
<dbReference type="SMART" id="SM00220">
    <property type="entry name" value="S_TKc"/>
    <property type="match status" value="1"/>
</dbReference>
<dbReference type="Pfam" id="PF00069">
    <property type="entry name" value="Pkinase"/>
    <property type="match status" value="1"/>
</dbReference>
<organism evidence="8 9">
    <name type="scientific">Cladorrhinum samala</name>
    <dbReference type="NCBI Taxonomy" id="585594"/>
    <lineage>
        <taxon>Eukaryota</taxon>
        <taxon>Fungi</taxon>
        <taxon>Dikarya</taxon>
        <taxon>Ascomycota</taxon>
        <taxon>Pezizomycotina</taxon>
        <taxon>Sordariomycetes</taxon>
        <taxon>Sordariomycetidae</taxon>
        <taxon>Sordariales</taxon>
        <taxon>Podosporaceae</taxon>
        <taxon>Cladorrhinum</taxon>
    </lineage>
</organism>